<evidence type="ECO:0000256" key="2">
    <source>
        <dbReference type="ARBA" id="ARBA00022448"/>
    </source>
</evidence>
<organism evidence="11 12">
    <name type="scientific">Neoaquamicrobium microcysteis</name>
    <dbReference type="NCBI Taxonomy" id="2682781"/>
    <lineage>
        <taxon>Bacteria</taxon>
        <taxon>Pseudomonadati</taxon>
        <taxon>Pseudomonadota</taxon>
        <taxon>Alphaproteobacteria</taxon>
        <taxon>Hyphomicrobiales</taxon>
        <taxon>Phyllobacteriaceae</taxon>
        <taxon>Neoaquamicrobium</taxon>
    </lineage>
</organism>
<comment type="subunit">
    <text evidence="9">The complex comprises the extracytoplasmic solute receptor protein and the two transmembrane proteins.</text>
</comment>
<sequence length="154" mass="17301">MRHLRTILMAFCALVLVLLVVVPFTQVVMRDLFGAAIIGAEEFTRFLLIVLVFTAFPLVVMDHENIVMAEFREALPPAMQKAAVLVIAFLGFAAAAFIAWVTWQTIFRNLTNATPTLKIPFWLFLGSTFFGFAAAALLHLRDLRNPPREHTKVL</sequence>
<dbReference type="GO" id="GO:0022857">
    <property type="term" value="F:transmembrane transporter activity"/>
    <property type="evidence" value="ECO:0007669"/>
    <property type="project" value="UniProtKB-UniRule"/>
</dbReference>
<keyword evidence="4 9" id="KW-0997">Cell inner membrane</keyword>
<name>A0A5D4GTL6_9HYPH</name>
<evidence type="ECO:0000256" key="7">
    <source>
        <dbReference type="ARBA" id="ARBA00023136"/>
    </source>
</evidence>
<dbReference type="AlphaFoldDB" id="A0A5D4GTL6"/>
<feature type="domain" description="Tripartite ATP-independent periplasmic transporters DctQ component" evidence="10">
    <location>
        <begin position="19"/>
        <end position="144"/>
    </location>
</feature>
<reference evidence="11 12" key="2">
    <citation type="submission" date="2019-09" db="EMBL/GenBank/DDBJ databases">
        <title>Mesorhizobium sp. MaA-C15 isolated from Microcystis aeruginosa.</title>
        <authorList>
            <person name="Jeong S.E."/>
            <person name="Jin H.M."/>
            <person name="Jeon C.O."/>
        </authorList>
    </citation>
    <scope>NUCLEOTIDE SEQUENCE [LARGE SCALE GENOMIC DNA]</scope>
    <source>
        <strain evidence="11 12">MaA-C15</strain>
    </source>
</reference>
<dbReference type="GO" id="GO:0015740">
    <property type="term" value="P:C4-dicarboxylate transport"/>
    <property type="evidence" value="ECO:0007669"/>
    <property type="project" value="TreeGrafter"/>
</dbReference>
<feature type="transmembrane region" description="Helical" evidence="9">
    <location>
        <begin position="43"/>
        <end position="61"/>
    </location>
</feature>
<evidence type="ECO:0000313" key="11">
    <source>
        <dbReference type="EMBL" id="TYR30615.1"/>
    </source>
</evidence>
<evidence type="ECO:0000256" key="8">
    <source>
        <dbReference type="ARBA" id="ARBA00038436"/>
    </source>
</evidence>
<keyword evidence="12" id="KW-1185">Reference proteome</keyword>
<dbReference type="GO" id="GO:0005886">
    <property type="term" value="C:plasma membrane"/>
    <property type="evidence" value="ECO:0007669"/>
    <property type="project" value="UniProtKB-SubCell"/>
</dbReference>
<dbReference type="InterPro" id="IPR055348">
    <property type="entry name" value="DctQ"/>
</dbReference>
<protein>
    <recommendedName>
        <fullName evidence="9">TRAP transporter small permease protein</fullName>
    </recommendedName>
</protein>
<evidence type="ECO:0000256" key="3">
    <source>
        <dbReference type="ARBA" id="ARBA00022475"/>
    </source>
</evidence>
<feature type="transmembrane region" description="Helical" evidence="9">
    <location>
        <begin position="7"/>
        <end position="28"/>
    </location>
</feature>
<evidence type="ECO:0000256" key="1">
    <source>
        <dbReference type="ARBA" id="ARBA00004429"/>
    </source>
</evidence>
<evidence type="ECO:0000259" key="10">
    <source>
        <dbReference type="Pfam" id="PF04290"/>
    </source>
</evidence>
<comment type="similarity">
    <text evidence="8 9">Belongs to the TRAP transporter small permease family.</text>
</comment>
<evidence type="ECO:0000313" key="12">
    <source>
        <dbReference type="Proteomes" id="UP000323258"/>
    </source>
</evidence>
<proteinExistence type="inferred from homology"/>
<dbReference type="RefSeq" id="WP_148916151.1">
    <property type="nucleotide sequence ID" value="NZ_VSZS01000066.1"/>
</dbReference>
<dbReference type="OrthoDB" id="6161610at2"/>
<dbReference type="Pfam" id="PF04290">
    <property type="entry name" value="DctQ"/>
    <property type="match status" value="1"/>
</dbReference>
<evidence type="ECO:0000256" key="9">
    <source>
        <dbReference type="RuleBase" id="RU369079"/>
    </source>
</evidence>
<evidence type="ECO:0000256" key="4">
    <source>
        <dbReference type="ARBA" id="ARBA00022519"/>
    </source>
</evidence>
<comment type="function">
    <text evidence="9">Part of the tripartite ATP-independent periplasmic (TRAP) transport system.</text>
</comment>
<comment type="caution">
    <text evidence="11">The sequence shown here is derived from an EMBL/GenBank/DDBJ whole genome shotgun (WGS) entry which is preliminary data.</text>
</comment>
<keyword evidence="6 9" id="KW-1133">Transmembrane helix</keyword>
<reference evidence="11 12" key="1">
    <citation type="submission" date="2019-08" db="EMBL/GenBank/DDBJ databases">
        <authorList>
            <person name="Seo Y.L."/>
        </authorList>
    </citation>
    <scope>NUCLEOTIDE SEQUENCE [LARGE SCALE GENOMIC DNA]</scope>
    <source>
        <strain evidence="11 12">MaA-C15</strain>
    </source>
</reference>
<evidence type="ECO:0000256" key="5">
    <source>
        <dbReference type="ARBA" id="ARBA00022692"/>
    </source>
</evidence>
<feature type="transmembrane region" description="Helical" evidence="9">
    <location>
        <begin position="121"/>
        <end position="140"/>
    </location>
</feature>
<comment type="subcellular location">
    <subcellularLocation>
        <location evidence="1 9">Cell inner membrane</location>
        <topology evidence="1 9">Multi-pass membrane protein</topology>
    </subcellularLocation>
</comment>
<feature type="transmembrane region" description="Helical" evidence="9">
    <location>
        <begin position="82"/>
        <end position="101"/>
    </location>
</feature>
<keyword evidence="2 9" id="KW-0813">Transport</keyword>
<evidence type="ECO:0000256" key="6">
    <source>
        <dbReference type="ARBA" id="ARBA00022989"/>
    </source>
</evidence>
<keyword evidence="5 9" id="KW-0812">Transmembrane</keyword>
<keyword evidence="7 9" id="KW-0472">Membrane</keyword>
<dbReference type="InterPro" id="IPR007387">
    <property type="entry name" value="TRAP_DctQ"/>
</dbReference>
<gene>
    <name evidence="11" type="ORF">FY036_18050</name>
</gene>
<dbReference type="EMBL" id="VSZS01000066">
    <property type="protein sequence ID" value="TYR30615.1"/>
    <property type="molecule type" value="Genomic_DNA"/>
</dbReference>
<accession>A0A5D4GTL6</accession>
<keyword evidence="3" id="KW-1003">Cell membrane</keyword>
<dbReference type="PANTHER" id="PTHR35011:SF2">
    <property type="entry name" value="2,3-DIKETO-L-GULONATE TRAP TRANSPORTER SMALL PERMEASE PROTEIN YIAM"/>
    <property type="match status" value="1"/>
</dbReference>
<dbReference type="Proteomes" id="UP000323258">
    <property type="component" value="Unassembled WGS sequence"/>
</dbReference>
<dbReference type="PANTHER" id="PTHR35011">
    <property type="entry name" value="2,3-DIKETO-L-GULONATE TRAP TRANSPORTER SMALL PERMEASE PROTEIN YIAM"/>
    <property type="match status" value="1"/>
</dbReference>